<dbReference type="OrthoDB" id="8441783at2"/>
<proteinExistence type="predicted"/>
<evidence type="ECO:0000313" key="1">
    <source>
        <dbReference type="EMBL" id="NDL70838.1"/>
    </source>
</evidence>
<name>A0A7C9JX37_9GAMM</name>
<evidence type="ECO:0000313" key="2">
    <source>
        <dbReference type="Proteomes" id="UP000480312"/>
    </source>
</evidence>
<gene>
    <name evidence="1" type="ORF">GPL32_10025</name>
</gene>
<dbReference type="EMBL" id="JAAEHK010000011">
    <property type="protein sequence ID" value="NDL70838.1"/>
    <property type="molecule type" value="Genomic_DNA"/>
</dbReference>
<accession>A0A7C9JX37</accession>
<organism evidence="1 2">
    <name type="scientific">Vreelandella alkaliphila</name>
    <dbReference type="NCBI Taxonomy" id="272774"/>
    <lineage>
        <taxon>Bacteria</taxon>
        <taxon>Pseudomonadati</taxon>
        <taxon>Pseudomonadota</taxon>
        <taxon>Gammaproteobacteria</taxon>
        <taxon>Oceanospirillales</taxon>
        <taxon>Halomonadaceae</taxon>
        <taxon>Vreelandella</taxon>
    </lineage>
</organism>
<dbReference type="RefSeq" id="WP_162218716.1">
    <property type="nucleotide sequence ID" value="NZ_JAAEHK010000011.1"/>
</dbReference>
<protein>
    <submittedName>
        <fullName evidence="1">Uncharacterized protein</fullName>
    </submittedName>
</protein>
<comment type="caution">
    <text evidence="1">The sequence shown here is derived from an EMBL/GenBank/DDBJ whole genome shotgun (WGS) entry which is preliminary data.</text>
</comment>
<sequence>MIKKLFGPSIYYASDKNIFEALTQHKVDSKTIYNLFESRNIIVSKNSDRDELAAYFARLNHDYFDHRDISEKLGVVPRRERVTSMDIVGEIPFEAVQQAIESLKSDMREVGDIVQISRNDDNIKVNIQYSHINYKLSEFSQVKVRDGEIEFVKTENGYLIRNTQNEFINNARDTIISNIEKSQESEIEKETVSLFEITSHQLRNKFFYNLITKNTGYPKVDVTDVYVYKAKPEDNIESESIEQDTSDAHIERVLLRGNDVTRSELLNELVDEDTYYIIKAGWHMRDSLSSGNVYAVEAVFSDPKECTGFSFLLRGVYPYEEGIVSKKRRSPTSSEINKISLAIENKSRELVKELRDEFFKQQS</sequence>
<dbReference type="AlphaFoldDB" id="A0A7C9JX37"/>
<reference evidence="1 2" key="1">
    <citation type="submission" date="2020-01" db="EMBL/GenBank/DDBJ databases">
        <title>Whole genome sequencing of Halomonas alkaliphila strain LS44.</title>
        <authorList>
            <person name="Kumar S."/>
            <person name="Paul D."/>
            <person name="Shouche Y."/>
            <person name="Suryavanshi M.V."/>
        </authorList>
    </citation>
    <scope>NUCLEOTIDE SEQUENCE [LARGE SCALE GENOMIC DNA]</scope>
    <source>
        <strain evidence="1 2">LS44</strain>
    </source>
</reference>
<dbReference type="Proteomes" id="UP000480312">
    <property type="component" value="Unassembled WGS sequence"/>
</dbReference>